<dbReference type="GeneID" id="68868521"/>
<proteinExistence type="predicted"/>
<dbReference type="Proteomes" id="UP000027746">
    <property type="component" value="Unassembled WGS sequence"/>
</dbReference>
<dbReference type="GO" id="GO:0004808">
    <property type="term" value="F:tRNA (5-methylaminomethyl-2-thiouridylate)(34)-methyltransferase activity"/>
    <property type="evidence" value="ECO:0007669"/>
    <property type="project" value="InterPro"/>
</dbReference>
<dbReference type="InterPro" id="IPR047785">
    <property type="entry name" value="tRNA_MNMC2"/>
</dbReference>
<dbReference type="AlphaFoldDB" id="A0A073JB31"/>
<evidence type="ECO:0000259" key="1">
    <source>
        <dbReference type="Pfam" id="PF05430"/>
    </source>
</evidence>
<dbReference type="Gene3D" id="3.40.50.150">
    <property type="entry name" value="Vaccinia Virus protein VP39"/>
    <property type="match status" value="1"/>
</dbReference>
<reference evidence="2 3" key="1">
    <citation type="submission" date="2014-01" db="EMBL/GenBank/DDBJ databases">
        <title>Sulfitobacter sp. H3 (MCCC 1A00686) Genome Sequencing.</title>
        <authorList>
            <person name="Lai Q."/>
            <person name="Hong Z."/>
        </authorList>
    </citation>
    <scope>NUCLEOTIDE SEQUENCE [LARGE SCALE GENOMIC DNA]</scope>
    <source>
        <strain evidence="2 3">H3</strain>
    </source>
</reference>
<sequence>MQDQRADLEWRDGDVPVSTRFDDPYFSLENGLDETRHVFLAGNGLPARFRDGFHIGELGFGTGLNFMVTLAAWRAAGVDGVLQFTSFEAYPMSVEEMARALAAFGIGDELVAVWNGRGGRFEFGDAVLEVIAGDARTTLPAWQGRADAWFLDGFSPAKNPELWDETLMQAVADHTAPQGTIATYTAAGFVRRGLDAAGFEVSRISGYGRKRHMTVGTKR</sequence>
<gene>
    <name evidence="2" type="ORF">SUH3_24495</name>
</gene>
<dbReference type="GO" id="GO:0016645">
    <property type="term" value="F:oxidoreductase activity, acting on the CH-NH group of donors"/>
    <property type="evidence" value="ECO:0007669"/>
    <property type="project" value="InterPro"/>
</dbReference>
<keyword evidence="3" id="KW-1185">Reference proteome</keyword>
<dbReference type="SUPFAM" id="SSF53335">
    <property type="entry name" value="S-adenosyl-L-methionine-dependent methyltransferases"/>
    <property type="match status" value="1"/>
</dbReference>
<comment type="caution">
    <text evidence="2">The sequence shown here is derived from an EMBL/GenBank/DDBJ whole genome shotgun (WGS) entry which is preliminary data.</text>
</comment>
<dbReference type="Pfam" id="PF05430">
    <property type="entry name" value="Methyltransf_30"/>
    <property type="match status" value="1"/>
</dbReference>
<dbReference type="EMBL" id="JAMD01000009">
    <property type="protein sequence ID" value="KEJ94942.1"/>
    <property type="molecule type" value="Genomic_DNA"/>
</dbReference>
<name>A0A073JB31_9RHOB</name>
<dbReference type="InterPro" id="IPR029063">
    <property type="entry name" value="SAM-dependent_MTases_sf"/>
</dbReference>
<dbReference type="InterPro" id="IPR008471">
    <property type="entry name" value="MnmC-like_methylTransf"/>
</dbReference>
<evidence type="ECO:0000313" key="2">
    <source>
        <dbReference type="EMBL" id="KEJ94942.1"/>
    </source>
</evidence>
<dbReference type="PANTHER" id="PTHR39963:SF1">
    <property type="entry name" value="MNMC-LIKE METHYLTRANSFERASE DOMAIN-CONTAINING PROTEIN"/>
    <property type="match status" value="1"/>
</dbReference>
<dbReference type="PANTHER" id="PTHR39963">
    <property type="entry name" value="SLL0983 PROTEIN"/>
    <property type="match status" value="1"/>
</dbReference>
<dbReference type="NCBIfam" id="NF033855">
    <property type="entry name" value="tRNA_MNMC2"/>
    <property type="match status" value="1"/>
</dbReference>
<evidence type="ECO:0000313" key="3">
    <source>
        <dbReference type="Proteomes" id="UP000027746"/>
    </source>
</evidence>
<dbReference type="RefSeq" id="WP_037928520.1">
    <property type="nucleotide sequence ID" value="NZ_CP054599.1"/>
</dbReference>
<accession>A0A073JB31</accession>
<dbReference type="OrthoDB" id="9786494at2"/>
<organism evidence="2 3">
    <name type="scientific">Pseudosulfitobacter pseudonitzschiae</name>
    <dbReference type="NCBI Taxonomy" id="1402135"/>
    <lineage>
        <taxon>Bacteria</taxon>
        <taxon>Pseudomonadati</taxon>
        <taxon>Pseudomonadota</taxon>
        <taxon>Alphaproteobacteria</taxon>
        <taxon>Rhodobacterales</taxon>
        <taxon>Roseobacteraceae</taxon>
        <taxon>Pseudosulfitobacter</taxon>
    </lineage>
</organism>
<feature type="domain" description="MnmC-like methyltransferase" evidence="1">
    <location>
        <begin position="121"/>
        <end position="218"/>
    </location>
</feature>
<protein>
    <submittedName>
        <fullName evidence="2">FAD-dependent oxidoreductase</fullName>
    </submittedName>
</protein>